<dbReference type="AlphaFoldDB" id="A0A5J5IQN1"/>
<dbReference type="PANTHER" id="PTHR34154">
    <property type="entry name" value="ALKALI-SENSITIVE LINKAGE PROTEIN 1"/>
    <property type="match status" value="1"/>
</dbReference>
<dbReference type="PANTHER" id="PTHR34154:SF3">
    <property type="entry name" value="ALKALI-SENSITIVE LINKAGE PROTEIN 1"/>
    <property type="match status" value="1"/>
</dbReference>
<comment type="caution">
    <text evidence="3">The sequence shown here is derived from an EMBL/GenBank/DDBJ whole genome shotgun (WGS) entry which is preliminary data.</text>
</comment>
<feature type="chain" id="PRO_5023903654" description="Asl1-like glycosyl hydrolase catalytic domain-containing protein" evidence="1">
    <location>
        <begin position="21"/>
        <end position="406"/>
    </location>
</feature>
<dbReference type="SUPFAM" id="SSF51445">
    <property type="entry name" value="(Trans)glycosidases"/>
    <property type="match status" value="1"/>
</dbReference>
<evidence type="ECO:0000259" key="2">
    <source>
        <dbReference type="Pfam" id="PF11790"/>
    </source>
</evidence>
<evidence type="ECO:0000313" key="4">
    <source>
        <dbReference type="Proteomes" id="UP000326903"/>
    </source>
</evidence>
<dbReference type="GO" id="GO:0071966">
    <property type="term" value="P:fungal-type cell wall polysaccharide metabolic process"/>
    <property type="evidence" value="ECO:0007669"/>
    <property type="project" value="TreeGrafter"/>
</dbReference>
<dbReference type="InterPro" id="IPR053183">
    <property type="entry name" value="ASL1"/>
</dbReference>
<organism evidence="3 4">
    <name type="scientific">Ginsengibacter hankyongi</name>
    <dbReference type="NCBI Taxonomy" id="2607284"/>
    <lineage>
        <taxon>Bacteria</taxon>
        <taxon>Pseudomonadati</taxon>
        <taxon>Bacteroidota</taxon>
        <taxon>Chitinophagia</taxon>
        <taxon>Chitinophagales</taxon>
        <taxon>Chitinophagaceae</taxon>
        <taxon>Ginsengibacter</taxon>
    </lineage>
</organism>
<sequence length="406" mass="45635">MKVNYINLLLFFAMPFSACKKNTTDLKTPESPLIAGIISEKVNFGQMLTISKTVNIGMPKVELYPDTVYTSFNVDDPIFKSLPDGYNDQIVSFRLPKGYMAVFAENTDGTGESACYVATDSAINANLPERLQNNISFIRYMHVNNPGKKGTASTRDQTVQAFNTTQWFYGWSLTRSSLPGQQFVPMTWGKAACSLANVSYLADRPDVDHLLSLNEPDNTNQSNIPNIDTAVRRYKIMQLSGLRLGAPATTQGQAFGDGKWLTKFMSKAQEEKARIDFIPIHWYDWGNQTNNKATDSLTAEGVFKRFQNYVEKVHAAYPDQAIWITEFNANPNRTSVLIHEYFMKLSTDWMNATPFIERYSYFFPNTVPAVNSDFTLTDAGQYWNDLISPKSFSGNIVSAGTQLNAE</sequence>
<protein>
    <recommendedName>
        <fullName evidence="2">Asl1-like glycosyl hydrolase catalytic domain-containing protein</fullName>
    </recommendedName>
</protein>
<keyword evidence="1" id="KW-0732">Signal</keyword>
<reference evidence="3 4" key="1">
    <citation type="submission" date="2019-09" db="EMBL/GenBank/DDBJ databases">
        <title>Draft genome sequence of Ginsengibacter sp. BR5-29.</title>
        <authorList>
            <person name="Im W.-T."/>
        </authorList>
    </citation>
    <scope>NUCLEOTIDE SEQUENCE [LARGE SCALE GENOMIC DNA]</scope>
    <source>
        <strain evidence="3 4">BR5-29</strain>
    </source>
</reference>
<dbReference type="EMBL" id="VYQF01000001">
    <property type="protein sequence ID" value="KAA9041912.1"/>
    <property type="molecule type" value="Genomic_DNA"/>
</dbReference>
<dbReference type="InterPro" id="IPR024655">
    <property type="entry name" value="Asl1_glyco_hydro_catalytic"/>
</dbReference>
<keyword evidence="4" id="KW-1185">Reference proteome</keyword>
<feature type="domain" description="Asl1-like glycosyl hydrolase catalytic" evidence="2">
    <location>
        <begin position="154"/>
        <end position="378"/>
    </location>
</feature>
<name>A0A5J5IQN1_9BACT</name>
<accession>A0A5J5IQN1</accession>
<proteinExistence type="predicted"/>
<dbReference type="InterPro" id="IPR017853">
    <property type="entry name" value="GH"/>
</dbReference>
<dbReference type="Gene3D" id="3.20.20.80">
    <property type="entry name" value="Glycosidases"/>
    <property type="match status" value="1"/>
</dbReference>
<evidence type="ECO:0000313" key="3">
    <source>
        <dbReference type="EMBL" id="KAA9041912.1"/>
    </source>
</evidence>
<feature type="signal peptide" evidence="1">
    <location>
        <begin position="1"/>
        <end position="20"/>
    </location>
</feature>
<gene>
    <name evidence="3" type="ORF">FW778_07820</name>
</gene>
<evidence type="ECO:0000256" key="1">
    <source>
        <dbReference type="SAM" id="SignalP"/>
    </source>
</evidence>
<dbReference type="RefSeq" id="WP_150414041.1">
    <property type="nucleotide sequence ID" value="NZ_VYQF01000001.1"/>
</dbReference>
<dbReference type="Pfam" id="PF11790">
    <property type="entry name" value="Glyco_hydro_cc"/>
    <property type="match status" value="1"/>
</dbReference>
<dbReference type="Proteomes" id="UP000326903">
    <property type="component" value="Unassembled WGS sequence"/>
</dbReference>